<dbReference type="PANTHER" id="PTHR23417:SF14">
    <property type="entry name" value="PENTACOTRIPEPTIDE-REPEAT REGION OF PRORP DOMAIN-CONTAINING PROTEIN"/>
    <property type="match status" value="1"/>
</dbReference>
<dbReference type="EMBL" id="JBHLZU010000018">
    <property type="protein sequence ID" value="MFB9906674.1"/>
    <property type="molecule type" value="Genomic_DNA"/>
</dbReference>
<evidence type="ECO:0000256" key="3">
    <source>
        <dbReference type="ARBA" id="ARBA00022603"/>
    </source>
</evidence>
<feature type="binding site" evidence="7">
    <location>
        <position position="141"/>
    </location>
    <ligand>
        <name>S-adenosyl-L-methionine</name>
        <dbReference type="ChEBI" id="CHEBI:59789"/>
    </ligand>
</feature>
<evidence type="ECO:0000256" key="4">
    <source>
        <dbReference type="ARBA" id="ARBA00022679"/>
    </source>
</evidence>
<comment type="caution">
    <text evidence="7">Lacks conserved residue(s) required for the propagation of feature annotation.</text>
</comment>
<dbReference type="InterPro" id="IPR055361">
    <property type="entry name" value="tRNA_methyltr_TrmB_bact"/>
</dbReference>
<keyword evidence="9" id="KW-1185">Reference proteome</keyword>
<gene>
    <name evidence="7 8" type="primary">trmB</name>
    <name evidence="8" type="ORF">ACFFQA_22300</name>
</gene>
<dbReference type="PANTHER" id="PTHR23417">
    <property type="entry name" value="3-DEOXY-D-MANNO-OCTULOSONIC-ACID TRANSFERASE/TRNA GUANINE-N 7 - -METHYLTRANSFERASE"/>
    <property type="match status" value="1"/>
</dbReference>
<evidence type="ECO:0000256" key="7">
    <source>
        <dbReference type="HAMAP-Rule" id="MF_01057"/>
    </source>
</evidence>
<dbReference type="CDD" id="cd02440">
    <property type="entry name" value="AdoMet_MTases"/>
    <property type="match status" value="1"/>
</dbReference>
<keyword evidence="6 7" id="KW-0819">tRNA processing</keyword>
<name>A0ABV6A472_9PSEU</name>
<evidence type="ECO:0000313" key="9">
    <source>
        <dbReference type="Proteomes" id="UP001589693"/>
    </source>
</evidence>
<evidence type="ECO:0000256" key="1">
    <source>
        <dbReference type="ARBA" id="ARBA00000142"/>
    </source>
</evidence>
<feature type="binding site" evidence="7">
    <location>
        <position position="177"/>
    </location>
    <ligand>
        <name>substrate</name>
    </ligand>
</feature>
<dbReference type="InterPro" id="IPR029063">
    <property type="entry name" value="SAM-dependent_MTases_sf"/>
</dbReference>
<evidence type="ECO:0000256" key="5">
    <source>
        <dbReference type="ARBA" id="ARBA00022691"/>
    </source>
</evidence>
<comment type="similarity">
    <text evidence="7">Belongs to the class I-like SAM-binding methyltransferase superfamily. TrmB family.</text>
</comment>
<dbReference type="EC" id="2.1.1.33" evidence="7"/>
<evidence type="ECO:0000313" key="8">
    <source>
        <dbReference type="EMBL" id="MFB9906674.1"/>
    </source>
</evidence>
<organism evidence="8 9">
    <name type="scientific">Allokutzneria oryzae</name>
    <dbReference type="NCBI Taxonomy" id="1378989"/>
    <lineage>
        <taxon>Bacteria</taxon>
        <taxon>Bacillati</taxon>
        <taxon>Actinomycetota</taxon>
        <taxon>Actinomycetes</taxon>
        <taxon>Pseudonocardiales</taxon>
        <taxon>Pseudonocardiaceae</taxon>
        <taxon>Allokutzneria</taxon>
    </lineage>
</organism>
<keyword evidence="5 7" id="KW-0949">S-adenosyl-L-methionine</keyword>
<dbReference type="InterPro" id="IPR003358">
    <property type="entry name" value="tRNA_(Gua-N-7)_MeTrfase_Trmb"/>
</dbReference>
<proteinExistence type="inferred from homology"/>
<comment type="function">
    <text evidence="2 7">Catalyzes the formation of N(7)-methylguanine at position 46 (m7G46) in tRNA.</text>
</comment>
<feature type="binding site" evidence="7">
    <location>
        <position position="91"/>
    </location>
    <ligand>
        <name>S-adenosyl-L-methionine</name>
        <dbReference type="ChEBI" id="CHEBI:59789"/>
    </ligand>
</feature>
<dbReference type="GO" id="GO:0008176">
    <property type="term" value="F:tRNA (guanine(46)-N7)-methyltransferase activity"/>
    <property type="evidence" value="ECO:0007669"/>
    <property type="project" value="UniProtKB-EC"/>
</dbReference>
<feature type="binding site" evidence="7">
    <location>
        <position position="145"/>
    </location>
    <ligand>
        <name>substrate</name>
    </ligand>
</feature>
<keyword evidence="4 7" id="KW-0808">Transferase</keyword>
<dbReference type="RefSeq" id="WP_377855375.1">
    <property type="nucleotide sequence ID" value="NZ_JBHLZU010000018.1"/>
</dbReference>
<dbReference type="PROSITE" id="PS51625">
    <property type="entry name" value="SAM_MT_TRMB"/>
    <property type="match status" value="1"/>
</dbReference>
<comment type="catalytic activity">
    <reaction evidence="1 7">
        <text>guanosine(46) in tRNA + S-adenosyl-L-methionine = N(7)-methylguanosine(46) in tRNA + S-adenosyl-L-homocysteine</text>
        <dbReference type="Rhea" id="RHEA:42708"/>
        <dbReference type="Rhea" id="RHEA-COMP:10188"/>
        <dbReference type="Rhea" id="RHEA-COMP:10189"/>
        <dbReference type="ChEBI" id="CHEBI:57856"/>
        <dbReference type="ChEBI" id="CHEBI:59789"/>
        <dbReference type="ChEBI" id="CHEBI:74269"/>
        <dbReference type="ChEBI" id="CHEBI:74480"/>
        <dbReference type="EC" id="2.1.1.33"/>
    </reaction>
</comment>
<dbReference type="Gene3D" id="3.40.50.150">
    <property type="entry name" value="Vaccinia Virus protein VP39"/>
    <property type="match status" value="1"/>
</dbReference>
<feature type="binding site" evidence="7">
    <location>
        <position position="66"/>
    </location>
    <ligand>
        <name>S-adenosyl-L-methionine</name>
        <dbReference type="ChEBI" id="CHEBI:59789"/>
    </ligand>
</feature>
<feature type="binding site" evidence="7">
    <location>
        <begin position="212"/>
        <end position="215"/>
    </location>
    <ligand>
        <name>substrate</name>
    </ligand>
</feature>
<dbReference type="Pfam" id="PF02390">
    <property type="entry name" value="Methyltransf_4"/>
    <property type="match status" value="1"/>
</dbReference>
<comment type="caution">
    <text evidence="8">The sequence shown here is derived from an EMBL/GenBank/DDBJ whole genome shotgun (WGS) entry which is preliminary data.</text>
</comment>
<dbReference type="NCBIfam" id="TIGR00091">
    <property type="entry name" value="tRNA (guanosine(46)-N7)-methyltransferase TrmB"/>
    <property type="match status" value="1"/>
</dbReference>
<keyword evidence="3 7" id="KW-0489">Methyltransferase</keyword>
<dbReference type="HAMAP" id="MF_01057">
    <property type="entry name" value="tRNA_methyltr_TrmB"/>
    <property type="match status" value="1"/>
</dbReference>
<sequence>MTSSEQRPSHWRTIVSYVQRGERQTAGQDRAWNQYWDELGKQVADLPEGPLDVDSWFGRTAPVLLEIGSGMGEATSLLARDAPELNYIAVEVYKPGLAQLLLRVEEYDLKNLRLLRGNAVELLHDHIAPGSLHGIRLFFPDPWPKKKHHKRRIVQPEFVALAASRIAPGGVFHMATDWQHYADQMLEVCSAEPALRNLHDGWAPRPDFRPVTKFEQRARVEGRVARDLMFEKVAAPAEA</sequence>
<protein>
    <recommendedName>
        <fullName evidence="7">tRNA (guanine-N(7)-)-methyltransferase</fullName>
        <ecNumber evidence="7">2.1.1.33</ecNumber>
    </recommendedName>
    <alternativeName>
        <fullName evidence="7">tRNA (guanine(46)-N(7))-methyltransferase</fullName>
    </alternativeName>
    <alternativeName>
        <fullName evidence="7">tRNA(m7G46)-methyltransferase</fullName>
    </alternativeName>
</protein>
<evidence type="ECO:0000256" key="2">
    <source>
        <dbReference type="ARBA" id="ARBA00003015"/>
    </source>
</evidence>
<feature type="binding site" evidence="7">
    <location>
        <position position="118"/>
    </location>
    <ligand>
        <name>S-adenosyl-L-methionine</name>
        <dbReference type="ChEBI" id="CHEBI:59789"/>
    </ligand>
</feature>
<dbReference type="Proteomes" id="UP001589693">
    <property type="component" value="Unassembled WGS sequence"/>
</dbReference>
<dbReference type="SUPFAM" id="SSF53335">
    <property type="entry name" value="S-adenosyl-L-methionine-dependent methyltransferases"/>
    <property type="match status" value="1"/>
</dbReference>
<reference evidence="8 9" key="1">
    <citation type="submission" date="2024-09" db="EMBL/GenBank/DDBJ databases">
        <authorList>
            <person name="Sun Q."/>
            <person name="Mori K."/>
        </authorList>
    </citation>
    <scope>NUCLEOTIDE SEQUENCE [LARGE SCALE GENOMIC DNA]</scope>
    <source>
        <strain evidence="8 9">TBRC 7907</strain>
    </source>
</reference>
<accession>A0ABV6A472</accession>
<comment type="pathway">
    <text evidence="7">tRNA modification; N(7)-methylguanine-tRNA biosynthesis.</text>
</comment>
<evidence type="ECO:0000256" key="6">
    <source>
        <dbReference type="ARBA" id="ARBA00022694"/>
    </source>
</evidence>